<proteinExistence type="predicted"/>
<protein>
    <submittedName>
        <fullName evidence="3">Protein phosphatase</fullName>
    </submittedName>
</protein>
<name>A0A917HM11_9BACL</name>
<dbReference type="RefSeq" id="WP_188891756.1">
    <property type="nucleotide sequence ID" value="NZ_BMHY01000011.1"/>
</dbReference>
<sequence>MQIVQLPPLVILLAFILVIVVLLLIRRRLAARGGPVVRQQPPAVQIGNGQTIGAREEQDDYFATAETPAGTIAVLADGISGLANGRMASTTAVSTFIRQFMNVNSEREIAPFLSQAARQANGDILRQLSGSNGGTTAVAAIICGDALHWGAVGDSVIIIYRKGEFIPVNRKHILATVLEERCLSGEITADQARGNPMRKRLINYLGYESFESMDICEEPFRLKPKDKILLCSDGLYNGLTEIEMDEVLGKGMPPYEAAEQLIEAIERKRLKNQDNATIVILEPAL</sequence>
<evidence type="ECO:0000259" key="2">
    <source>
        <dbReference type="PROSITE" id="PS51746"/>
    </source>
</evidence>
<dbReference type="Pfam" id="PF13672">
    <property type="entry name" value="PP2C_2"/>
    <property type="match status" value="1"/>
</dbReference>
<comment type="caution">
    <text evidence="3">The sequence shown here is derived from an EMBL/GenBank/DDBJ whole genome shotgun (WGS) entry which is preliminary data.</text>
</comment>
<dbReference type="CDD" id="cd00143">
    <property type="entry name" value="PP2Cc"/>
    <property type="match status" value="1"/>
</dbReference>
<evidence type="ECO:0000256" key="1">
    <source>
        <dbReference type="SAM" id="Phobius"/>
    </source>
</evidence>
<reference evidence="3 4" key="1">
    <citation type="journal article" date="2014" name="Int. J. Syst. Evol. Microbiol.">
        <title>Complete genome sequence of Corynebacterium casei LMG S-19264T (=DSM 44701T), isolated from a smear-ripened cheese.</title>
        <authorList>
            <consortium name="US DOE Joint Genome Institute (JGI-PGF)"/>
            <person name="Walter F."/>
            <person name="Albersmeier A."/>
            <person name="Kalinowski J."/>
            <person name="Ruckert C."/>
        </authorList>
    </citation>
    <scope>NUCLEOTIDE SEQUENCE [LARGE SCALE GENOMIC DNA]</scope>
    <source>
        <strain evidence="3 4">CGMCC 1.15286</strain>
    </source>
</reference>
<dbReference type="InterPro" id="IPR036457">
    <property type="entry name" value="PPM-type-like_dom_sf"/>
</dbReference>
<feature type="transmembrane region" description="Helical" evidence="1">
    <location>
        <begin position="6"/>
        <end position="25"/>
    </location>
</feature>
<dbReference type="InterPro" id="IPR001932">
    <property type="entry name" value="PPM-type_phosphatase-like_dom"/>
</dbReference>
<dbReference type="SMART" id="SM00332">
    <property type="entry name" value="PP2Cc"/>
    <property type="match status" value="1"/>
</dbReference>
<keyword evidence="1" id="KW-0472">Membrane</keyword>
<dbReference type="PROSITE" id="PS51746">
    <property type="entry name" value="PPM_2"/>
    <property type="match status" value="1"/>
</dbReference>
<evidence type="ECO:0000313" key="3">
    <source>
        <dbReference type="EMBL" id="GGG82813.1"/>
    </source>
</evidence>
<dbReference type="EMBL" id="BMHY01000011">
    <property type="protein sequence ID" value="GGG82813.1"/>
    <property type="molecule type" value="Genomic_DNA"/>
</dbReference>
<keyword evidence="1" id="KW-1133">Transmembrane helix</keyword>
<dbReference type="SUPFAM" id="SSF81606">
    <property type="entry name" value="PP2C-like"/>
    <property type="match status" value="1"/>
</dbReference>
<organism evidence="3 4">
    <name type="scientific">Paenibacillus radicis</name>
    <name type="common">ex Gao et al. 2016</name>
    <dbReference type="NCBI Taxonomy" id="1737354"/>
    <lineage>
        <taxon>Bacteria</taxon>
        <taxon>Bacillati</taxon>
        <taxon>Bacillota</taxon>
        <taxon>Bacilli</taxon>
        <taxon>Bacillales</taxon>
        <taxon>Paenibacillaceae</taxon>
        <taxon>Paenibacillus</taxon>
    </lineage>
</organism>
<keyword evidence="4" id="KW-1185">Reference proteome</keyword>
<dbReference type="AlphaFoldDB" id="A0A917HM11"/>
<dbReference type="Gene3D" id="3.60.40.10">
    <property type="entry name" value="PPM-type phosphatase domain"/>
    <property type="match status" value="1"/>
</dbReference>
<feature type="domain" description="PPM-type phosphatase" evidence="2">
    <location>
        <begin position="45"/>
        <end position="283"/>
    </location>
</feature>
<evidence type="ECO:0000313" key="4">
    <source>
        <dbReference type="Proteomes" id="UP000600247"/>
    </source>
</evidence>
<keyword evidence="1" id="KW-0812">Transmembrane</keyword>
<dbReference type="SMART" id="SM00331">
    <property type="entry name" value="PP2C_SIG"/>
    <property type="match status" value="1"/>
</dbReference>
<accession>A0A917HM11</accession>
<dbReference type="Proteomes" id="UP000600247">
    <property type="component" value="Unassembled WGS sequence"/>
</dbReference>
<gene>
    <name evidence="3" type="primary">pppL</name>
    <name evidence="3" type="ORF">GCM10010918_45400</name>
</gene>